<protein>
    <recommendedName>
        <fullName evidence="4">DUF1684 domain-containing protein</fullName>
    </recommendedName>
</protein>
<dbReference type="InterPro" id="IPR012467">
    <property type="entry name" value="DUF1684"/>
</dbReference>
<proteinExistence type="predicted"/>
<reference evidence="2" key="1">
    <citation type="journal article" date="2014" name="Int. J. Syst. Evol. Microbiol.">
        <title>Complete genome sequence of Corynebacterium casei LMG S-19264T (=DSM 44701T), isolated from a smear-ripened cheese.</title>
        <authorList>
            <consortium name="US DOE Joint Genome Institute (JGI-PGF)"/>
            <person name="Walter F."/>
            <person name="Albersmeier A."/>
            <person name="Kalinowski J."/>
            <person name="Ruckert C."/>
        </authorList>
    </citation>
    <scope>NUCLEOTIDE SEQUENCE</scope>
    <source>
        <strain evidence="2">CGMCC 1.12181</strain>
    </source>
</reference>
<keyword evidence="3" id="KW-1185">Reference proteome</keyword>
<evidence type="ECO:0000313" key="2">
    <source>
        <dbReference type="EMBL" id="GGF91543.1"/>
    </source>
</evidence>
<name>A0A917CKD9_9GAMM</name>
<reference evidence="2" key="2">
    <citation type="submission" date="2020-09" db="EMBL/GenBank/DDBJ databases">
        <authorList>
            <person name="Sun Q."/>
            <person name="Zhou Y."/>
        </authorList>
    </citation>
    <scope>NUCLEOTIDE SEQUENCE</scope>
    <source>
        <strain evidence="2">CGMCC 1.12181</strain>
    </source>
</reference>
<dbReference type="Proteomes" id="UP000605253">
    <property type="component" value="Unassembled WGS sequence"/>
</dbReference>
<accession>A0A917CKD9</accession>
<comment type="caution">
    <text evidence="2">The sequence shown here is derived from an EMBL/GenBank/DDBJ whole genome shotgun (WGS) entry which is preliminary data.</text>
</comment>
<dbReference type="RefSeq" id="WP_188364684.1">
    <property type="nucleotide sequence ID" value="NZ_BAABJF010000017.1"/>
</dbReference>
<dbReference type="PANTHER" id="PTHR41913">
    <property type="entry name" value="DUF1684 DOMAIN-CONTAINING PROTEIN"/>
    <property type="match status" value="1"/>
</dbReference>
<evidence type="ECO:0000256" key="1">
    <source>
        <dbReference type="SAM" id="SignalP"/>
    </source>
</evidence>
<feature type="signal peptide" evidence="1">
    <location>
        <begin position="1"/>
        <end position="18"/>
    </location>
</feature>
<gene>
    <name evidence="2" type="ORF">GCM10011365_10980</name>
</gene>
<feature type="chain" id="PRO_5037711822" description="DUF1684 domain-containing protein" evidence="1">
    <location>
        <begin position="19"/>
        <end position="290"/>
    </location>
</feature>
<evidence type="ECO:0000313" key="3">
    <source>
        <dbReference type="Proteomes" id="UP000605253"/>
    </source>
</evidence>
<sequence>MRVLITLTLMLFLLHSHAGDDYQAWKESRLSGLQKPHGWLSLVGMEWLYPGKNTIGSAGDNDIRLSHGPKYLGYFSLKPDQSVTFTPTQGVTIHANGQPVTQTIGVYADIEEPETTVFHVDSYEFYVIKRHKKALRIKDAQAVTRLNFKGLDYFPEQESYRVWADFVPYNPVKIIQTVNVLGQLYDEPSPGRLEFTLKNQKFSLDAFDGGDSYYIVFGDKTNGRTTYGPGRFLYSEGLVNAQGKVLLDFNKAYNPPCAFTAYSTCTLPPLQNRLNITIEAGEKKYGDSPY</sequence>
<dbReference type="PANTHER" id="PTHR41913:SF1">
    <property type="entry name" value="DUF1684 DOMAIN-CONTAINING PROTEIN"/>
    <property type="match status" value="1"/>
</dbReference>
<dbReference type="AlphaFoldDB" id="A0A917CKD9"/>
<evidence type="ECO:0008006" key="4">
    <source>
        <dbReference type="Google" id="ProtNLM"/>
    </source>
</evidence>
<keyword evidence="1" id="KW-0732">Signal</keyword>
<organism evidence="2 3">
    <name type="scientific">Marinicella pacifica</name>
    <dbReference type="NCBI Taxonomy" id="1171543"/>
    <lineage>
        <taxon>Bacteria</taxon>
        <taxon>Pseudomonadati</taxon>
        <taxon>Pseudomonadota</taxon>
        <taxon>Gammaproteobacteria</taxon>
        <taxon>Lysobacterales</taxon>
        <taxon>Marinicellaceae</taxon>
        <taxon>Marinicella</taxon>
    </lineage>
</organism>
<dbReference type="Pfam" id="PF07920">
    <property type="entry name" value="DUF1684"/>
    <property type="match status" value="1"/>
</dbReference>
<dbReference type="EMBL" id="BMEO01000003">
    <property type="protein sequence ID" value="GGF91543.1"/>
    <property type="molecule type" value="Genomic_DNA"/>
</dbReference>